<keyword evidence="1" id="KW-1133">Transmembrane helix</keyword>
<protein>
    <submittedName>
        <fullName evidence="2">Uncharacterized protein</fullName>
    </submittedName>
</protein>
<evidence type="ECO:0000313" key="3">
    <source>
        <dbReference type="Proteomes" id="UP000037697"/>
    </source>
</evidence>
<dbReference type="AlphaFoldDB" id="A0AAW3ISM6"/>
<feature type="non-terminal residue" evidence="2">
    <location>
        <position position="65"/>
    </location>
</feature>
<comment type="caution">
    <text evidence="2">The sequence shown here is derived from an EMBL/GenBank/DDBJ whole genome shotgun (WGS) entry which is preliminary data.</text>
</comment>
<accession>A0AAW3ISM6</accession>
<keyword evidence="1" id="KW-0472">Membrane</keyword>
<sequence length="65" mass="7642">MNFAKSIAIVVFVILVLCFNLFIEILEIEYEDLEATTERSYHVSDIAKTNLSRVIHRIETYKQSY</sequence>
<name>A0AAW3ISM6_VIBPH</name>
<dbReference type="RefSeq" id="WP_366534690.1">
    <property type="nucleotide sequence ID" value="NZ_LIRS01000131.1"/>
</dbReference>
<keyword evidence="1" id="KW-0812">Transmembrane</keyword>
<gene>
    <name evidence="2" type="ORF">ACX05_21500</name>
</gene>
<dbReference type="Proteomes" id="UP000037697">
    <property type="component" value="Unassembled WGS sequence"/>
</dbReference>
<feature type="transmembrane region" description="Helical" evidence="1">
    <location>
        <begin position="6"/>
        <end position="23"/>
    </location>
</feature>
<dbReference type="EMBL" id="LIRS01000131">
    <property type="protein sequence ID" value="KOY21945.1"/>
    <property type="molecule type" value="Genomic_DNA"/>
</dbReference>
<evidence type="ECO:0000256" key="1">
    <source>
        <dbReference type="SAM" id="Phobius"/>
    </source>
</evidence>
<evidence type="ECO:0000313" key="2">
    <source>
        <dbReference type="EMBL" id="KOY21945.1"/>
    </source>
</evidence>
<organism evidence="2 3">
    <name type="scientific">Vibrio parahaemolyticus</name>
    <dbReference type="NCBI Taxonomy" id="670"/>
    <lineage>
        <taxon>Bacteria</taxon>
        <taxon>Pseudomonadati</taxon>
        <taxon>Pseudomonadota</taxon>
        <taxon>Gammaproteobacteria</taxon>
        <taxon>Vibrionales</taxon>
        <taxon>Vibrionaceae</taxon>
        <taxon>Vibrio</taxon>
    </lineage>
</organism>
<reference evidence="2 3" key="1">
    <citation type="submission" date="2015-07" db="EMBL/GenBank/DDBJ databases">
        <title>Foodborne Vibrio parahaemolyticus Isolates.</title>
        <authorList>
            <person name="Ronholm J."/>
            <person name="Petronella N."/>
            <person name="Kenwell R."/>
            <person name="Banerjee S."/>
        </authorList>
    </citation>
    <scope>NUCLEOTIDE SEQUENCE [LARGE SCALE GENOMIC DNA]</scope>
    <source>
        <strain evidence="2 3">HS-06-05</strain>
    </source>
</reference>
<proteinExistence type="predicted"/>